<dbReference type="Proteomes" id="UP000241964">
    <property type="component" value="Unassembled WGS sequence"/>
</dbReference>
<proteinExistence type="predicted"/>
<name>A0A2P8GEL6_9BACT</name>
<reference evidence="2 3" key="1">
    <citation type="submission" date="2018-03" db="EMBL/GenBank/DDBJ databases">
        <title>Genomic Encyclopedia of Archaeal and Bacterial Type Strains, Phase II (KMG-II): from individual species to whole genera.</title>
        <authorList>
            <person name="Goeker M."/>
        </authorList>
    </citation>
    <scope>NUCLEOTIDE SEQUENCE [LARGE SCALE GENOMIC DNA]</scope>
    <source>
        <strain evidence="2 3">DSM 29057</strain>
    </source>
</reference>
<evidence type="ECO:0000256" key="1">
    <source>
        <dbReference type="SAM" id="Phobius"/>
    </source>
</evidence>
<evidence type="ECO:0000313" key="2">
    <source>
        <dbReference type="EMBL" id="PSL32406.1"/>
    </source>
</evidence>
<protein>
    <submittedName>
        <fullName evidence="2">Dolichyl-phosphate-mannose-protein mannosyltransferase</fullName>
    </submittedName>
</protein>
<keyword evidence="1" id="KW-0472">Membrane</keyword>
<feature type="transmembrane region" description="Helical" evidence="1">
    <location>
        <begin position="298"/>
        <end position="318"/>
    </location>
</feature>
<keyword evidence="2" id="KW-0808">Transferase</keyword>
<dbReference type="EMBL" id="PYAS01000002">
    <property type="protein sequence ID" value="PSL32406.1"/>
    <property type="molecule type" value="Genomic_DNA"/>
</dbReference>
<dbReference type="OrthoDB" id="911374at2"/>
<feature type="transmembrane region" description="Helical" evidence="1">
    <location>
        <begin position="14"/>
        <end position="32"/>
    </location>
</feature>
<gene>
    <name evidence="2" type="ORF">CLV60_102121</name>
</gene>
<accession>A0A2P8GEL6</accession>
<feature type="transmembrane region" description="Helical" evidence="1">
    <location>
        <begin position="109"/>
        <end position="127"/>
    </location>
</feature>
<evidence type="ECO:0000313" key="3">
    <source>
        <dbReference type="Proteomes" id="UP000241964"/>
    </source>
</evidence>
<keyword evidence="3" id="KW-1185">Reference proteome</keyword>
<feature type="transmembrane region" description="Helical" evidence="1">
    <location>
        <begin position="159"/>
        <end position="176"/>
    </location>
</feature>
<dbReference type="AlphaFoldDB" id="A0A2P8GEL6"/>
<comment type="caution">
    <text evidence="2">The sequence shown here is derived from an EMBL/GenBank/DDBJ whole genome shotgun (WGS) entry which is preliminary data.</text>
</comment>
<keyword evidence="2" id="KW-0328">Glycosyltransferase</keyword>
<dbReference type="GO" id="GO:0016757">
    <property type="term" value="F:glycosyltransferase activity"/>
    <property type="evidence" value="ECO:0007669"/>
    <property type="project" value="UniProtKB-KW"/>
</dbReference>
<feature type="transmembrane region" description="Helical" evidence="1">
    <location>
        <begin position="134"/>
        <end position="153"/>
    </location>
</feature>
<feature type="transmembrane region" description="Helical" evidence="1">
    <location>
        <begin position="360"/>
        <end position="377"/>
    </location>
</feature>
<dbReference type="RefSeq" id="WP_106594067.1">
    <property type="nucleotide sequence ID" value="NZ_PYAS01000002.1"/>
</dbReference>
<keyword evidence="1" id="KW-1133">Transmembrane helix</keyword>
<feature type="transmembrane region" description="Helical" evidence="1">
    <location>
        <begin position="183"/>
        <end position="214"/>
    </location>
</feature>
<sequence>MIVRGGLVWVKDRILLLSALFGLLSGLALLVVKMQAVFSYSPDISGSEASAIAAIQLLLDGQDIYTDPEKAPFRLTQYTPLYFTIVTFLVKLTGWASTDVHKIYVASRLLSNFFTIVTLSTAGYFIYRVTKKKVAALLTGLVLFHILSFWFLTTSRPDSLLVLLTTLFVISVYYALENRDQKLWFLAIFIGVSAFFVKQSGAILPIAAGVYWLIKRDFVMFLKLTGFGILAFALYLAILPINTIELFFLNIVGGVANSTSWGWFYDWTLQHWLLQFAALIVLNALVSAYTLYHHPTGFHLFLVIASALFFLFATMTAFKIGAGVGYYQDYLIVAVIQLALFFSMPNDFSGLKTGFTKAGLALFLAFTFLHCTLYVFMKYKASAVYNFERLYIEDRKVAEYLTKQMGLKPTEHVYICPSSENFQGSFLSLFLYKNNLIPFTDLVYLADQNGTFNYDVFRRMVDEREIRYVISPKGKAPANILGYNFANTLKYRTTMASFDIYEADRR</sequence>
<feature type="transmembrane region" description="Helical" evidence="1">
    <location>
        <begin position="271"/>
        <end position="291"/>
    </location>
</feature>
<keyword evidence="1" id="KW-0812">Transmembrane</keyword>
<organism evidence="2 3">
    <name type="scientific">Dyadobacter jiangsuensis</name>
    <dbReference type="NCBI Taxonomy" id="1591085"/>
    <lineage>
        <taxon>Bacteria</taxon>
        <taxon>Pseudomonadati</taxon>
        <taxon>Bacteroidota</taxon>
        <taxon>Cytophagia</taxon>
        <taxon>Cytophagales</taxon>
        <taxon>Spirosomataceae</taxon>
        <taxon>Dyadobacter</taxon>
    </lineage>
</organism>
<feature type="transmembrane region" description="Helical" evidence="1">
    <location>
        <begin position="330"/>
        <end position="348"/>
    </location>
</feature>